<reference evidence="6 7" key="2">
    <citation type="submission" date="2018-11" db="EMBL/GenBank/DDBJ databases">
        <authorList>
            <consortium name="Pathogen Informatics"/>
        </authorList>
    </citation>
    <scope>NUCLEOTIDE SEQUENCE [LARGE SCALE GENOMIC DNA]</scope>
    <source>
        <strain evidence="6 7">MHpl1</strain>
    </source>
</reference>
<dbReference type="PANTHER" id="PTHR47521">
    <property type="entry name" value="SERPENTINE RECEPTOR, CLASS E (EPSILON)-RELATED"/>
    <property type="match status" value="1"/>
</dbReference>
<evidence type="ECO:0000256" key="1">
    <source>
        <dbReference type="ARBA" id="ARBA00004141"/>
    </source>
</evidence>
<dbReference type="InterPro" id="IPR052860">
    <property type="entry name" value="NRL-GPCR1"/>
</dbReference>
<feature type="transmembrane region" description="Helical" evidence="5">
    <location>
        <begin position="287"/>
        <end position="310"/>
    </location>
</feature>
<feature type="transmembrane region" description="Helical" evidence="5">
    <location>
        <begin position="118"/>
        <end position="139"/>
    </location>
</feature>
<dbReference type="Pfam" id="PF10292">
    <property type="entry name" value="7TM_GPCR_Srab"/>
    <property type="match status" value="1"/>
</dbReference>
<keyword evidence="7" id="KW-1185">Reference proteome</keyword>
<dbReference type="PANTHER" id="PTHR47521:SF7">
    <property type="entry name" value="SERPENTINE RECEPTOR CLASS EPSILON-6"/>
    <property type="match status" value="1"/>
</dbReference>
<evidence type="ECO:0000313" key="6">
    <source>
        <dbReference type="EMBL" id="VDO33429.1"/>
    </source>
</evidence>
<name>A0A0N4WBW1_HAEPC</name>
<evidence type="ECO:0000256" key="5">
    <source>
        <dbReference type="SAM" id="Phobius"/>
    </source>
</evidence>
<dbReference type="OrthoDB" id="5851788at2759"/>
<dbReference type="InterPro" id="IPR019408">
    <property type="entry name" value="7TM_GPCR_serpentine_rcpt_Srab"/>
</dbReference>
<evidence type="ECO:0000256" key="3">
    <source>
        <dbReference type="ARBA" id="ARBA00022989"/>
    </source>
</evidence>
<feature type="transmembrane region" description="Helical" evidence="5">
    <location>
        <begin position="263"/>
        <end position="281"/>
    </location>
</feature>
<sequence length="342" mass="39704">MMFSAGIDLFIATDLYNATDEELRYAFNIGLDLVILNAFAYSFEIFCLTSSIVLIITYLIVSKMNRRFHSILRILMNAMCLGMLFNSCFRIFVAPVRLFLGRGYKIPWVQKVDELCQVAQLIAILQIDTASFLISVERLIATMFIRRYEHMFTSIEHRLIFTTVLIFTLYGASFYLYIARGDVFVEANQITMMVMSYVMMATNITGLVLLRITQLLSKRHLTSPDRALSMSFQCKENLRVVQLISPLCILLFFTRLCQFGFRLYVYYVGIGWGAFCLRLLAHMYNLSLALSVFLTPLLLIILQPQLLAIFYKRDSRKLSVCQEDHNKNTAMYFEDLKKTWEQ</sequence>
<feature type="transmembrane region" description="Helical" evidence="5">
    <location>
        <begin position="190"/>
        <end position="210"/>
    </location>
</feature>
<dbReference type="AlphaFoldDB" id="A0A0N4WBW1"/>
<dbReference type="WBParaSite" id="HPLM_0000795501-mRNA-1">
    <property type="protein sequence ID" value="HPLM_0000795501-mRNA-1"/>
    <property type="gene ID" value="HPLM_0000795501"/>
</dbReference>
<evidence type="ECO:0000313" key="7">
    <source>
        <dbReference type="Proteomes" id="UP000268014"/>
    </source>
</evidence>
<reference evidence="8" key="1">
    <citation type="submission" date="2017-02" db="UniProtKB">
        <authorList>
            <consortium name="WormBaseParasite"/>
        </authorList>
    </citation>
    <scope>IDENTIFICATION</scope>
</reference>
<keyword evidence="2 5" id="KW-0812">Transmembrane</keyword>
<gene>
    <name evidence="6" type="ORF">HPLM_LOCUS7947</name>
</gene>
<keyword evidence="3 5" id="KW-1133">Transmembrane helix</keyword>
<evidence type="ECO:0000256" key="2">
    <source>
        <dbReference type="ARBA" id="ARBA00022692"/>
    </source>
</evidence>
<feature type="transmembrane region" description="Helical" evidence="5">
    <location>
        <begin position="159"/>
        <end position="178"/>
    </location>
</feature>
<protein>
    <submittedName>
        <fullName evidence="8">G_PROTEIN_RECEP_F1_2 domain-containing protein</fullName>
    </submittedName>
</protein>
<keyword evidence="4 5" id="KW-0472">Membrane</keyword>
<dbReference type="EMBL" id="UZAF01016754">
    <property type="protein sequence ID" value="VDO33429.1"/>
    <property type="molecule type" value="Genomic_DNA"/>
</dbReference>
<feature type="transmembrane region" description="Helical" evidence="5">
    <location>
        <begin position="38"/>
        <end position="62"/>
    </location>
</feature>
<feature type="transmembrane region" description="Helical" evidence="5">
    <location>
        <begin position="74"/>
        <end position="98"/>
    </location>
</feature>
<organism evidence="8">
    <name type="scientific">Haemonchus placei</name>
    <name type="common">Barber's pole worm</name>
    <dbReference type="NCBI Taxonomy" id="6290"/>
    <lineage>
        <taxon>Eukaryota</taxon>
        <taxon>Metazoa</taxon>
        <taxon>Ecdysozoa</taxon>
        <taxon>Nematoda</taxon>
        <taxon>Chromadorea</taxon>
        <taxon>Rhabditida</taxon>
        <taxon>Rhabditina</taxon>
        <taxon>Rhabditomorpha</taxon>
        <taxon>Strongyloidea</taxon>
        <taxon>Trichostrongylidae</taxon>
        <taxon>Haemonchus</taxon>
    </lineage>
</organism>
<accession>A0A0N4WBW1</accession>
<proteinExistence type="predicted"/>
<dbReference type="GO" id="GO:0016020">
    <property type="term" value="C:membrane"/>
    <property type="evidence" value="ECO:0007669"/>
    <property type="project" value="UniProtKB-SubCell"/>
</dbReference>
<dbReference type="Proteomes" id="UP000268014">
    <property type="component" value="Unassembled WGS sequence"/>
</dbReference>
<comment type="subcellular location">
    <subcellularLocation>
        <location evidence="1">Membrane</location>
        <topology evidence="1">Multi-pass membrane protein</topology>
    </subcellularLocation>
</comment>
<evidence type="ECO:0000313" key="8">
    <source>
        <dbReference type="WBParaSite" id="HPLM_0000795501-mRNA-1"/>
    </source>
</evidence>
<evidence type="ECO:0000256" key="4">
    <source>
        <dbReference type="ARBA" id="ARBA00023136"/>
    </source>
</evidence>